<dbReference type="EMBL" id="JASJEV010000001">
    <property type="protein sequence ID" value="MDJ1156816.1"/>
    <property type="molecule type" value="Genomic_DNA"/>
</dbReference>
<feature type="region of interest" description="Disordered" evidence="1">
    <location>
        <begin position="166"/>
        <end position="211"/>
    </location>
</feature>
<protein>
    <submittedName>
        <fullName evidence="2">Uncharacterized protein</fullName>
    </submittedName>
</protein>
<comment type="caution">
    <text evidence="2">The sequence shown here is derived from an EMBL/GenBank/DDBJ whole genome shotgun (WGS) entry which is preliminary data.</text>
</comment>
<accession>A0ABT7ABT0</accession>
<sequence>MPTSEPFISRPGTLSGELISFIRDLRVALRLQMQQSFPDAVPEAPSPLLRPRVIDKADFDAAVAEAKEAAKAIDAASEEVVAVVAKVEGHVREYLERSAKTDDLSVLQHDGVLWACEEMTTWRREAQFYLHELCLQAATLQIAVQRTLGNIEFIHVCAPHPCDDPHAEPWTVLARAPREERRRRPGDEGEEQAPEAARGGQVRKRPPTAES</sequence>
<reference evidence="2 3" key="1">
    <citation type="submission" date="2023-05" db="EMBL/GenBank/DDBJ databases">
        <title>Chelatococcus sp. nov., a moderately thermophilic bacterium isolated from hot spring microbial mat.</title>
        <authorList>
            <person name="Hu C.-J."/>
            <person name="Li W.-J."/>
        </authorList>
    </citation>
    <scope>NUCLEOTIDE SEQUENCE [LARGE SCALE GENOMIC DNA]</scope>
    <source>
        <strain evidence="2 3">SYSU G07232</strain>
    </source>
</reference>
<proteinExistence type="predicted"/>
<gene>
    <name evidence="2" type="ORF">QNA08_00970</name>
</gene>
<feature type="compositionally biased region" description="Basic and acidic residues" evidence="1">
    <location>
        <begin position="176"/>
        <end position="187"/>
    </location>
</feature>
<keyword evidence="3" id="KW-1185">Reference proteome</keyword>
<evidence type="ECO:0000313" key="2">
    <source>
        <dbReference type="EMBL" id="MDJ1156816.1"/>
    </source>
</evidence>
<name>A0ABT7ABT0_9HYPH</name>
<evidence type="ECO:0000256" key="1">
    <source>
        <dbReference type="SAM" id="MobiDB-lite"/>
    </source>
</evidence>
<evidence type="ECO:0000313" key="3">
    <source>
        <dbReference type="Proteomes" id="UP001321492"/>
    </source>
</evidence>
<organism evidence="2 3">
    <name type="scientific">Chelatococcus albus</name>
    <dbReference type="NCBI Taxonomy" id="3047466"/>
    <lineage>
        <taxon>Bacteria</taxon>
        <taxon>Pseudomonadati</taxon>
        <taxon>Pseudomonadota</taxon>
        <taxon>Alphaproteobacteria</taxon>
        <taxon>Hyphomicrobiales</taxon>
        <taxon>Chelatococcaceae</taxon>
        <taxon>Chelatococcus</taxon>
    </lineage>
</organism>
<feature type="compositionally biased region" description="Basic residues" evidence="1">
    <location>
        <begin position="201"/>
        <end position="211"/>
    </location>
</feature>
<dbReference type="Proteomes" id="UP001321492">
    <property type="component" value="Unassembled WGS sequence"/>
</dbReference>